<reference evidence="2 3" key="1">
    <citation type="submission" date="2016-07" db="EMBL/GenBank/DDBJ databases">
        <title>Pervasive Adenine N6-methylation of Active Genes in Fungi.</title>
        <authorList>
            <consortium name="DOE Joint Genome Institute"/>
            <person name="Mondo S.J."/>
            <person name="Dannebaum R.O."/>
            <person name="Kuo R.C."/>
            <person name="Labutti K."/>
            <person name="Haridas S."/>
            <person name="Kuo A."/>
            <person name="Salamov A."/>
            <person name="Ahrendt S.R."/>
            <person name="Lipzen A."/>
            <person name="Sullivan W."/>
            <person name="Andreopoulos W.B."/>
            <person name="Clum A."/>
            <person name="Lindquist E."/>
            <person name="Daum C."/>
            <person name="Ramamoorthy G.K."/>
            <person name="Gryganskyi A."/>
            <person name="Culley D."/>
            <person name="Magnuson J.K."/>
            <person name="James T.Y."/>
            <person name="O'Malley M.A."/>
            <person name="Stajich J.E."/>
            <person name="Spatafora J.W."/>
            <person name="Visel A."/>
            <person name="Grigoriev I.V."/>
        </authorList>
    </citation>
    <scope>NUCLEOTIDE SEQUENCE [LARGE SCALE GENOMIC DNA]</scope>
    <source>
        <strain evidence="2 3">PL171</strain>
    </source>
</reference>
<evidence type="ECO:0000256" key="1">
    <source>
        <dbReference type="SAM" id="SignalP"/>
    </source>
</evidence>
<dbReference type="EMBL" id="MCFL01000037">
    <property type="protein sequence ID" value="ORZ33253.1"/>
    <property type="molecule type" value="Genomic_DNA"/>
</dbReference>
<feature type="chain" id="PRO_5012192359" description="Secreted protein" evidence="1">
    <location>
        <begin position="18"/>
        <end position="116"/>
    </location>
</feature>
<evidence type="ECO:0008006" key="4">
    <source>
        <dbReference type="Google" id="ProtNLM"/>
    </source>
</evidence>
<comment type="caution">
    <text evidence="2">The sequence shown here is derived from an EMBL/GenBank/DDBJ whole genome shotgun (WGS) entry which is preliminary data.</text>
</comment>
<protein>
    <recommendedName>
        <fullName evidence="4">Secreted protein</fullName>
    </recommendedName>
</protein>
<feature type="signal peptide" evidence="1">
    <location>
        <begin position="1"/>
        <end position="17"/>
    </location>
</feature>
<evidence type="ECO:0000313" key="3">
    <source>
        <dbReference type="Proteomes" id="UP000193411"/>
    </source>
</evidence>
<evidence type="ECO:0000313" key="2">
    <source>
        <dbReference type="EMBL" id="ORZ33253.1"/>
    </source>
</evidence>
<name>A0A1Y2HHT9_9FUNG</name>
<proteinExistence type="predicted"/>
<sequence length="116" mass="12975">MLFFATYLPFLFHPFQCASVHFTTVSPLDCTFESSILLPPPTPTFCIFSSLVHVHLCLLHQGRPMTSGCAHRNLNVGTHPCLLFWLVIPIASVHIHSDSYCCFSVPLFVICISPIQ</sequence>
<keyword evidence="3" id="KW-1185">Reference proteome</keyword>
<gene>
    <name evidence="2" type="ORF">BCR44DRAFT_324952</name>
</gene>
<keyword evidence="1" id="KW-0732">Signal</keyword>
<organism evidence="2 3">
    <name type="scientific">Catenaria anguillulae PL171</name>
    <dbReference type="NCBI Taxonomy" id="765915"/>
    <lineage>
        <taxon>Eukaryota</taxon>
        <taxon>Fungi</taxon>
        <taxon>Fungi incertae sedis</taxon>
        <taxon>Blastocladiomycota</taxon>
        <taxon>Blastocladiomycetes</taxon>
        <taxon>Blastocladiales</taxon>
        <taxon>Catenariaceae</taxon>
        <taxon>Catenaria</taxon>
    </lineage>
</organism>
<dbReference type="Proteomes" id="UP000193411">
    <property type="component" value="Unassembled WGS sequence"/>
</dbReference>
<dbReference type="AlphaFoldDB" id="A0A1Y2HHT9"/>
<accession>A0A1Y2HHT9</accession>